<dbReference type="PANTHER" id="PTHR47334">
    <property type="entry name" value="SPLICING FACTOR PWI DOMAIN-CONTAINING PROTEIN / RNA RECOGNITION MOTIF (RRM)-CONTAINING PROTEIN"/>
    <property type="match status" value="1"/>
</dbReference>
<keyword evidence="1" id="KW-0507">mRNA processing</keyword>
<dbReference type="GO" id="GO:0006397">
    <property type="term" value="P:mRNA processing"/>
    <property type="evidence" value="ECO:0007669"/>
    <property type="project" value="UniProtKB-KW"/>
</dbReference>
<feature type="compositionally biased region" description="Pro residues" evidence="3">
    <location>
        <begin position="45"/>
        <end position="70"/>
    </location>
</feature>
<dbReference type="AlphaFoldDB" id="A0ABD1NMM9"/>
<evidence type="ECO:0000313" key="7">
    <source>
        <dbReference type="Proteomes" id="UP001603857"/>
    </source>
</evidence>
<dbReference type="InterPro" id="IPR035979">
    <property type="entry name" value="RBD_domain_sf"/>
</dbReference>
<evidence type="ECO:0008006" key="8">
    <source>
        <dbReference type="Google" id="ProtNLM"/>
    </source>
</evidence>
<evidence type="ECO:0000256" key="3">
    <source>
        <dbReference type="SAM" id="MobiDB-lite"/>
    </source>
</evidence>
<dbReference type="CDD" id="cd12446">
    <property type="entry name" value="RRM_RBM25"/>
    <property type="match status" value="1"/>
</dbReference>
<evidence type="ECO:0000256" key="2">
    <source>
        <dbReference type="PROSITE-ProRule" id="PRU00176"/>
    </source>
</evidence>
<dbReference type="Gene3D" id="1.20.1390.10">
    <property type="entry name" value="PWI domain"/>
    <property type="match status" value="1"/>
</dbReference>
<dbReference type="InterPro" id="IPR053294">
    <property type="entry name" value="RBM_PWI_domain"/>
</dbReference>
<feature type="compositionally biased region" description="Pro residues" evidence="3">
    <location>
        <begin position="25"/>
        <end position="36"/>
    </location>
</feature>
<feature type="region of interest" description="Disordered" evidence="3">
    <location>
        <begin position="747"/>
        <end position="771"/>
    </location>
</feature>
<dbReference type="PANTHER" id="PTHR47334:SF2">
    <property type="entry name" value="RNA-BINDING MOTIF PROTEIN 25"/>
    <property type="match status" value="1"/>
</dbReference>
<evidence type="ECO:0000259" key="5">
    <source>
        <dbReference type="PROSITE" id="PS51025"/>
    </source>
</evidence>
<feature type="compositionally biased region" description="Basic and acidic residues" evidence="3">
    <location>
        <begin position="489"/>
        <end position="580"/>
    </location>
</feature>
<keyword evidence="7" id="KW-1185">Reference proteome</keyword>
<dbReference type="SUPFAM" id="SSF101233">
    <property type="entry name" value="PWI domain"/>
    <property type="match status" value="1"/>
</dbReference>
<keyword evidence="2" id="KW-0694">RNA-binding</keyword>
<accession>A0ABD1NMM9</accession>
<protein>
    <recommendedName>
        <fullName evidence="8">RNA-binding protein 25</fullName>
    </recommendedName>
</protein>
<dbReference type="Gene3D" id="3.30.70.330">
    <property type="match status" value="1"/>
</dbReference>
<dbReference type="InterPro" id="IPR000504">
    <property type="entry name" value="RRM_dom"/>
</dbReference>
<dbReference type="PROSITE" id="PS50102">
    <property type="entry name" value="RRM"/>
    <property type="match status" value="1"/>
</dbReference>
<name>A0ABD1NMM9_9FABA</name>
<dbReference type="Proteomes" id="UP001603857">
    <property type="component" value="Unassembled WGS sequence"/>
</dbReference>
<dbReference type="Pfam" id="PF00076">
    <property type="entry name" value="RRM_1"/>
    <property type="match status" value="1"/>
</dbReference>
<feature type="region of interest" description="Disordered" evidence="3">
    <location>
        <begin position="1"/>
        <end position="70"/>
    </location>
</feature>
<feature type="region of interest" description="Disordered" evidence="3">
    <location>
        <begin position="384"/>
        <end position="445"/>
    </location>
</feature>
<feature type="compositionally biased region" description="Basic and acidic residues" evidence="3">
    <location>
        <begin position="408"/>
        <end position="431"/>
    </location>
</feature>
<dbReference type="SMART" id="SM00311">
    <property type="entry name" value="PWI"/>
    <property type="match status" value="1"/>
</dbReference>
<feature type="compositionally biased region" description="Pro residues" evidence="3">
    <location>
        <begin position="465"/>
        <end position="474"/>
    </location>
</feature>
<dbReference type="InterPro" id="IPR012677">
    <property type="entry name" value="Nucleotide-bd_a/b_plait_sf"/>
</dbReference>
<feature type="region of interest" description="Disordered" evidence="3">
    <location>
        <begin position="596"/>
        <end position="634"/>
    </location>
</feature>
<proteinExistence type="predicted"/>
<reference evidence="6 7" key="1">
    <citation type="submission" date="2024-08" db="EMBL/GenBank/DDBJ databases">
        <title>Insights into the chromosomal genome structure of Flemingia macrophylla.</title>
        <authorList>
            <person name="Ding Y."/>
            <person name="Zhao Y."/>
            <person name="Bi W."/>
            <person name="Wu M."/>
            <person name="Zhao G."/>
            <person name="Gong Y."/>
            <person name="Li W."/>
            <person name="Zhang P."/>
        </authorList>
    </citation>
    <scope>NUCLEOTIDE SEQUENCE [LARGE SCALE GENOMIC DNA]</scope>
    <source>
        <strain evidence="6">DYQJB</strain>
        <tissue evidence="6">Leaf</tissue>
    </source>
</reference>
<dbReference type="GO" id="GO:0003723">
    <property type="term" value="F:RNA binding"/>
    <property type="evidence" value="ECO:0007669"/>
    <property type="project" value="UniProtKB-UniRule"/>
</dbReference>
<feature type="domain" description="RRM" evidence="4">
    <location>
        <begin position="290"/>
        <end position="368"/>
    </location>
</feature>
<dbReference type="Pfam" id="PF01480">
    <property type="entry name" value="PWI"/>
    <property type="match status" value="1"/>
</dbReference>
<dbReference type="EMBL" id="JBGMDY010000001">
    <property type="protein sequence ID" value="KAL2349390.1"/>
    <property type="molecule type" value="Genomic_DNA"/>
</dbReference>
<comment type="caution">
    <text evidence="6">The sequence shown here is derived from an EMBL/GenBank/DDBJ whole genome shotgun (WGS) entry which is preliminary data.</text>
</comment>
<gene>
    <name evidence="6" type="ORF">Fmac_003390</name>
</gene>
<feature type="compositionally biased region" description="Low complexity" evidence="3">
    <location>
        <begin position="1"/>
        <end position="19"/>
    </location>
</feature>
<dbReference type="InterPro" id="IPR034268">
    <property type="entry name" value="RBM25_RRM"/>
</dbReference>
<feature type="region of interest" description="Disordered" evidence="3">
    <location>
        <begin position="458"/>
        <end position="580"/>
    </location>
</feature>
<feature type="region of interest" description="Disordered" evidence="3">
    <location>
        <begin position="831"/>
        <end position="895"/>
    </location>
</feature>
<feature type="compositionally biased region" description="Basic and acidic residues" evidence="3">
    <location>
        <begin position="835"/>
        <end position="895"/>
    </location>
</feature>
<organism evidence="6 7">
    <name type="scientific">Flemingia macrophylla</name>
    <dbReference type="NCBI Taxonomy" id="520843"/>
    <lineage>
        <taxon>Eukaryota</taxon>
        <taxon>Viridiplantae</taxon>
        <taxon>Streptophyta</taxon>
        <taxon>Embryophyta</taxon>
        <taxon>Tracheophyta</taxon>
        <taxon>Spermatophyta</taxon>
        <taxon>Magnoliopsida</taxon>
        <taxon>eudicotyledons</taxon>
        <taxon>Gunneridae</taxon>
        <taxon>Pentapetalae</taxon>
        <taxon>rosids</taxon>
        <taxon>fabids</taxon>
        <taxon>Fabales</taxon>
        <taxon>Fabaceae</taxon>
        <taxon>Papilionoideae</taxon>
        <taxon>50 kb inversion clade</taxon>
        <taxon>NPAAA clade</taxon>
        <taxon>indigoferoid/millettioid clade</taxon>
        <taxon>Phaseoleae</taxon>
        <taxon>Flemingia</taxon>
    </lineage>
</organism>
<dbReference type="SMART" id="SM00360">
    <property type="entry name" value="RRM"/>
    <property type="match status" value="1"/>
</dbReference>
<dbReference type="InterPro" id="IPR002483">
    <property type="entry name" value="PWI_dom"/>
</dbReference>
<dbReference type="PROSITE" id="PS51025">
    <property type="entry name" value="PWI"/>
    <property type="match status" value="1"/>
</dbReference>
<feature type="domain" description="PWI" evidence="5">
    <location>
        <begin position="950"/>
        <end position="1046"/>
    </location>
</feature>
<evidence type="ECO:0000259" key="4">
    <source>
        <dbReference type="PROSITE" id="PS50102"/>
    </source>
</evidence>
<feature type="compositionally biased region" description="Polar residues" evidence="3">
    <location>
        <begin position="476"/>
        <end position="488"/>
    </location>
</feature>
<feature type="region of interest" description="Disordered" evidence="3">
    <location>
        <begin position="650"/>
        <end position="681"/>
    </location>
</feature>
<feature type="compositionally biased region" description="Basic and acidic residues" evidence="3">
    <location>
        <begin position="596"/>
        <end position="612"/>
    </location>
</feature>
<sequence>MADSASSPATATATLPPSSESNQPDPLPQSTPPPSAANPNSNPTLLPPPPALLFPAGAPPQLPGVLPPSFRPLAPQFSPVAAPNPAYQNPAIPPPGVAGSSAQVPQMQPMMPYQVQPGNMRPFAPIPNGYAAAPQGAVPPAVRGTNEDSCSLRREGFVLEEWVRRGHFLLVIRVLSLPWLYEFQKPTMFATECTLALCHEFEKPSMLQVLVIVGCAAISVMLLMCGIPRYPPPYGTMVRPVFPPRPPGVVTIPPVSRPPVAGIPAIRPIIPPVVRPLVAPSITPAEKLQNTVYIGKIASTVENEFMLSLLQLCGTIKTWKRPQDLSTGTPTSFGFYEFESAEAVLRALRLLNKLNIDGQELKVNVNQSLKEHLERYVQKKTENLKSKETEAGVIGQDDEGAQASNANEEAKADTEPTNKVENESTNKESHDVANFGIVTDEDREADREALEKITKMIEERLKTRPLPPPPPPAQPTSDGSVNLTSEQPVKTRDGDFVVDIEKNESAENKDEKETNNDNKPTSEHNRAESPDRRHDRKSRERDRDRELKREKERELERYEREAERERVRKEREQRRRVEEAERQYEAYLKDWEYREREKEKERLYEKDKEKERERKRRKEILYDEEDEDEDSRKRWRRSVLEDKRKKRLREKEDDLIDRQKEEEEIAEAKKKAEEEQKQQRDALRVLSEHVVNGANEHMTAEEITNEVKSIAAVQDTGADYNSREDHIGDSHSLNVINDESTIASVAPTDTQSIGNAPTKKLGFGLVGSGKRTTVPSVFHEEEDDEAHKDKKMRPLVPIDYSTEELQAVQPTVSGPTPPNLAAAAEFAKRISSTNFKEEKQDGERDRSRRSNEKSNHRDRDRIDEDGTHNRDENKERIPDRDRDRDHGSEKLKTSDNKRLLDAKQLIDMIPKTKEELFSYGIDWAVYDKHNHFLGAFNKAVDIKVEAFVVAVLWELSFKPKNTTHQLHERMRPWISKKIKEFLGEEESTLIDYIVSSTQEHVKASQMLERLQIILDEEAEMFVLKMWRMLIFEIKKVETGLGLRSKS</sequence>
<evidence type="ECO:0000256" key="1">
    <source>
        <dbReference type="ARBA" id="ARBA00022664"/>
    </source>
</evidence>
<dbReference type="InterPro" id="IPR036483">
    <property type="entry name" value="PWI_dom_sf"/>
</dbReference>
<dbReference type="SUPFAM" id="SSF54928">
    <property type="entry name" value="RNA-binding domain, RBD"/>
    <property type="match status" value="1"/>
</dbReference>
<evidence type="ECO:0000313" key="6">
    <source>
        <dbReference type="EMBL" id="KAL2349390.1"/>
    </source>
</evidence>